<feature type="domain" description="Carbohydrate kinase PfkB" evidence="6">
    <location>
        <begin position="8"/>
        <end position="306"/>
    </location>
</feature>
<gene>
    <name evidence="7" type="ORF">EV685_1712</name>
</gene>
<keyword evidence="8" id="KW-1185">Reference proteome</keyword>
<evidence type="ECO:0000313" key="7">
    <source>
        <dbReference type="EMBL" id="RZS57144.1"/>
    </source>
</evidence>
<evidence type="ECO:0000256" key="1">
    <source>
        <dbReference type="ARBA" id="ARBA00010688"/>
    </source>
</evidence>
<dbReference type="SUPFAM" id="SSF53613">
    <property type="entry name" value="Ribokinase-like"/>
    <property type="match status" value="1"/>
</dbReference>
<dbReference type="PANTHER" id="PTHR43085">
    <property type="entry name" value="HEXOKINASE FAMILY MEMBER"/>
    <property type="match status" value="1"/>
</dbReference>
<comment type="caution">
    <text evidence="7">The sequence shown here is derived from an EMBL/GenBank/DDBJ whole genome shotgun (WGS) entry which is preliminary data.</text>
</comment>
<protein>
    <submittedName>
        <fullName evidence="7">Fructokinase</fullName>
    </submittedName>
</protein>
<name>A0A4Q7LQZ6_9BURK</name>
<accession>A0A4Q7LQZ6</accession>
<dbReference type="InterPro" id="IPR029056">
    <property type="entry name" value="Ribokinase-like"/>
</dbReference>
<dbReference type="Pfam" id="PF00294">
    <property type="entry name" value="PfkB"/>
    <property type="match status" value="1"/>
</dbReference>
<keyword evidence="2" id="KW-0808">Transferase</keyword>
<dbReference type="Proteomes" id="UP000293433">
    <property type="component" value="Unassembled WGS sequence"/>
</dbReference>
<proteinExistence type="inferred from homology"/>
<reference evidence="7 8" key="1">
    <citation type="submission" date="2019-02" db="EMBL/GenBank/DDBJ databases">
        <title>Genomic Encyclopedia of Type Strains, Phase IV (KMG-IV): sequencing the most valuable type-strain genomes for metagenomic binning, comparative biology and taxonomic classification.</title>
        <authorList>
            <person name="Goeker M."/>
        </authorList>
    </citation>
    <scope>NUCLEOTIDE SEQUENCE [LARGE SCALE GENOMIC DNA]</scope>
    <source>
        <strain evidence="7 8">DSM 10617</strain>
    </source>
</reference>
<keyword evidence="5" id="KW-0067">ATP-binding</keyword>
<dbReference type="CDD" id="cd01167">
    <property type="entry name" value="bac_FRK"/>
    <property type="match status" value="1"/>
</dbReference>
<dbReference type="EMBL" id="SGWV01000008">
    <property type="protein sequence ID" value="RZS57144.1"/>
    <property type="molecule type" value="Genomic_DNA"/>
</dbReference>
<organism evidence="7 8">
    <name type="scientific">Sphaerotilus mobilis</name>
    <dbReference type="NCBI Taxonomy" id="47994"/>
    <lineage>
        <taxon>Bacteria</taxon>
        <taxon>Pseudomonadati</taxon>
        <taxon>Pseudomonadota</taxon>
        <taxon>Betaproteobacteria</taxon>
        <taxon>Burkholderiales</taxon>
        <taxon>Sphaerotilaceae</taxon>
        <taxon>Sphaerotilus</taxon>
    </lineage>
</organism>
<dbReference type="InterPro" id="IPR050306">
    <property type="entry name" value="PfkB_Carbo_kinase"/>
</dbReference>
<dbReference type="Gene3D" id="3.40.1190.20">
    <property type="match status" value="1"/>
</dbReference>
<dbReference type="PANTHER" id="PTHR43085:SF1">
    <property type="entry name" value="PSEUDOURIDINE KINASE-RELATED"/>
    <property type="match status" value="1"/>
</dbReference>
<evidence type="ECO:0000256" key="4">
    <source>
        <dbReference type="ARBA" id="ARBA00022777"/>
    </source>
</evidence>
<sequence>MSDRLPIVVVGESLLDVFDDGATPTGLHLDAVVGGSPLNVAMGVARMAQPVSFFGAISSDFLGARIERTIREEQIGMDTLMRCDAPTTLSLVGVDSEGVPSYRFYGHGGADRQLLPEHFDRLPAQAAAYHTGSYGCAVEPIGSTIRALYEQRRHASVMSYDPNVRLNVQPDVAAWQELVEWMSRRVHLLKLSDEDFERLYPHQDPAALVRGWLAGGVSLVMMTRGGEGALAWTRDGEVSVAAPKVKVQDTVGAGDTFQAATLVALSEIGRLTPAGLAAITLDEVRRVADFAAQAAAITCTRRGPDLPRRNELRAAV</sequence>
<evidence type="ECO:0000256" key="5">
    <source>
        <dbReference type="ARBA" id="ARBA00022840"/>
    </source>
</evidence>
<dbReference type="InterPro" id="IPR011611">
    <property type="entry name" value="PfkB_dom"/>
</dbReference>
<keyword evidence="3" id="KW-0547">Nucleotide-binding</keyword>
<evidence type="ECO:0000256" key="2">
    <source>
        <dbReference type="ARBA" id="ARBA00022679"/>
    </source>
</evidence>
<evidence type="ECO:0000256" key="3">
    <source>
        <dbReference type="ARBA" id="ARBA00022741"/>
    </source>
</evidence>
<evidence type="ECO:0000259" key="6">
    <source>
        <dbReference type="Pfam" id="PF00294"/>
    </source>
</evidence>
<evidence type="ECO:0000313" key="8">
    <source>
        <dbReference type="Proteomes" id="UP000293433"/>
    </source>
</evidence>
<dbReference type="RefSeq" id="WP_130481552.1">
    <property type="nucleotide sequence ID" value="NZ_SGWV01000008.1"/>
</dbReference>
<dbReference type="GO" id="GO:0016301">
    <property type="term" value="F:kinase activity"/>
    <property type="evidence" value="ECO:0007669"/>
    <property type="project" value="UniProtKB-KW"/>
</dbReference>
<dbReference type="GO" id="GO:0005524">
    <property type="term" value="F:ATP binding"/>
    <property type="evidence" value="ECO:0007669"/>
    <property type="project" value="UniProtKB-KW"/>
</dbReference>
<dbReference type="AlphaFoldDB" id="A0A4Q7LQZ6"/>
<dbReference type="OrthoDB" id="9795789at2"/>
<keyword evidence="4 7" id="KW-0418">Kinase</keyword>
<comment type="similarity">
    <text evidence="1">Belongs to the carbohydrate kinase PfkB family.</text>
</comment>